<dbReference type="AlphaFoldDB" id="A0A3P3XLP8"/>
<feature type="domain" description="Histidine kinase" evidence="9">
    <location>
        <begin position="215"/>
        <end position="436"/>
    </location>
</feature>
<dbReference type="PRINTS" id="PR00344">
    <property type="entry name" value="BCTRLSENSOR"/>
</dbReference>
<evidence type="ECO:0000313" key="10">
    <source>
        <dbReference type="EMBL" id="SLM15700.1"/>
    </source>
</evidence>
<reference evidence="10" key="1">
    <citation type="submission" date="2017-02" db="EMBL/GenBank/DDBJ databases">
        <authorList>
            <person name="Regsiter A."/>
            <person name="William W."/>
        </authorList>
    </citation>
    <scope>NUCLEOTIDE SEQUENCE</scope>
    <source>
        <strain evidence="10">Bib</strain>
    </source>
</reference>
<organism evidence="10">
    <name type="scientific">uncultured spirochete</name>
    <dbReference type="NCBI Taxonomy" id="156406"/>
    <lineage>
        <taxon>Bacteria</taxon>
        <taxon>Pseudomonadati</taxon>
        <taxon>Spirochaetota</taxon>
        <taxon>Spirochaetia</taxon>
        <taxon>Spirochaetales</taxon>
        <taxon>environmental samples</taxon>
    </lineage>
</organism>
<dbReference type="InterPro" id="IPR036097">
    <property type="entry name" value="HisK_dim/P_sf"/>
</dbReference>
<proteinExistence type="predicted"/>
<dbReference type="Gene3D" id="1.10.287.130">
    <property type="match status" value="1"/>
</dbReference>
<dbReference type="InterPro" id="IPR003594">
    <property type="entry name" value="HATPase_dom"/>
</dbReference>
<dbReference type="PANTHER" id="PTHR45453:SF1">
    <property type="entry name" value="PHOSPHATE REGULON SENSOR PROTEIN PHOR"/>
    <property type="match status" value="1"/>
</dbReference>
<feature type="transmembrane region" description="Helical" evidence="8">
    <location>
        <begin position="40"/>
        <end position="58"/>
    </location>
</feature>
<dbReference type="CDD" id="cd00075">
    <property type="entry name" value="HATPase"/>
    <property type="match status" value="1"/>
</dbReference>
<dbReference type="InterPro" id="IPR036890">
    <property type="entry name" value="HATPase_C_sf"/>
</dbReference>
<dbReference type="FunFam" id="3.30.565.10:FF:000006">
    <property type="entry name" value="Sensor histidine kinase WalK"/>
    <property type="match status" value="1"/>
</dbReference>
<evidence type="ECO:0000256" key="4">
    <source>
        <dbReference type="ARBA" id="ARBA00022679"/>
    </source>
</evidence>
<evidence type="ECO:0000256" key="6">
    <source>
        <dbReference type="ARBA" id="ARBA00023012"/>
    </source>
</evidence>
<dbReference type="EMBL" id="FWDM01000039">
    <property type="protein sequence ID" value="SLM15700.1"/>
    <property type="molecule type" value="Genomic_DNA"/>
</dbReference>
<evidence type="ECO:0000256" key="1">
    <source>
        <dbReference type="ARBA" id="ARBA00000085"/>
    </source>
</evidence>
<feature type="transmembrane region" description="Helical" evidence="8">
    <location>
        <begin position="12"/>
        <end position="34"/>
    </location>
</feature>
<keyword evidence="5 10" id="KW-0418">Kinase</keyword>
<keyword evidence="3" id="KW-0597">Phosphoprotein</keyword>
<dbReference type="SMART" id="SM00388">
    <property type="entry name" value="HisKA"/>
    <property type="match status" value="1"/>
</dbReference>
<dbReference type="PANTHER" id="PTHR45453">
    <property type="entry name" value="PHOSPHATE REGULON SENSOR PROTEIN PHOR"/>
    <property type="match status" value="1"/>
</dbReference>
<evidence type="ECO:0000256" key="5">
    <source>
        <dbReference type="ARBA" id="ARBA00022777"/>
    </source>
</evidence>
<dbReference type="PROSITE" id="PS50109">
    <property type="entry name" value="HIS_KIN"/>
    <property type="match status" value="1"/>
</dbReference>
<dbReference type="InterPro" id="IPR000014">
    <property type="entry name" value="PAS"/>
</dbReference>
<dbReference type="GO" id="GO:0016036">
    <property type="term" value="P:cellular response to phosphate starvation"/>
    <property type="evidence" value="ECO:0007669"/>
    <property type="project" value="TreeGrafter"/>
</dbReference>
<dbReference type="SUPFAM" id="SSF55874">
    <property type="entry name" value="ATPase domain of HSP90 chaperone/DNA topoisomerase II/histidine kinase"/>
    <property type="match status" value="1"/>
</dbReference>
<name>A0A3P3XLP8_9SPIR</name>
<keyword evidence="4 10" id="KW-0808">Transferase</keyword>
<dbReference type="Gene3D" id="3.30.450.20">
    <property type="entry name" value="PAS domain"/>
    <property type="match status" value="1"/>
</dbReference>
<keyword evidence="6" id="KW-0902">Two-component regulatory system</keyword>
<evidence type="ECO:0000256" key="3">
    <source>
        <dbReference type="ARBA" id="ARBA00022553"/>
    </source>
</evidence>
<dbReference type="InterPro" id="IPR005467">
    <property type="entry name" value="His_kinase_dom"/>
</dbReference>
<dbReference type="InterPro" id="IPR035965">
    <property type="entry name" value="PAS-like_dom_sf"/>
</dbReference>
<dbReference type="SUPFAM" id="SSF55785">
    <property type="entry name" value="PYP-like sensor domain (PAS domain)"/>
    <property type="match status" value="1"/>
</dbReference>
<dbReference type="Gene3D" id="3.30.565.10">
    <property type="entry name" value="Histidine kinase-like ATPase, C-terminal domain"/>
    <property type="match status" value="1"/>
</dbReference>
<dbReference type="GO" id="GO:0004721">
    <property type="term" value="F:phosphoprotein phosphatase activity"/>
    <property type="evidence" value="ECO:0007669"/>
    <property type="project" value="TreeGrafter"/>
</dbReference>
<dbReference type="SMART" id="SM00387">
    <property type="entry name" value="HATPase_c"/>
    <property type="match status" value="1"/>
</dbReference>
<evidence type="ECO:0000256" key="2">
    <source>
        <dbReference type="ARBA" id="ARBA00012438"/>
    </source>
</evidence>
<sequence length="447" mass="48955">MTNLGSSVRKRSGRIFAVSAIALAVAALLCFFIAKNYNPAVGVTILAIFAIFLFAFTFRSIVSMYQMPLDAISQQADEIAKNLQSRTQEVAELTTKLQSIFDTTEEAIAVIRAPNELLSANTSAYRLFGLSPGAGYTTESFFFGSPAILGLIETCLKEGKASIEQFSMLKDKNEIILSARAQRFAVSQSDAAVIVISDITSSKRTELTKKNFVANVSHELRTPVQIVRGYAEMLNTADIPEENKSWAEIILHQSLRMERIVSDLLMLAKLEHDPASWIVRERFPIKPILEEAAQTVKLQYPEISRISIDCPDELEIEASPGLIEQAAFNLISNAAQHSGSHDKIIVGAMQENEDFVLRVRDYGAGIPPKDLAHIFERFYRADKSRSQSSGKSGSSGGSGLGLAIVKHIAFAHGGTVHAESWAGEGALFEFRIPARGSEYCSQPCVKT</sequence>
<gene>
    <name evidence="10" type="ORF">SPIROBIBN47_70001</name>
</gene>
<protein>
    <recommendedName>
        <fullName evidence="2">histidine kinase</fullName>
        <ecNumber evidence="2">2.7.13.3</ecNumber>
    </recommendedName>
</protein>
<dbReference type="GO" id="GO:0005886">
    <property type="term" value="C:plasma membrane"/>
    <property type="evidence" value="ECO:0007669"/>
    <property type="project" value="TreeGrafter"/>
</dbReference>
<keyword evidence="8" id="KW-1133">Transmembrane helix</keyword>
<dbReference type="EC" id="2.7.13.3" evidence="2"/>
<dbReference type="InterPro" id="IPR003661">
    <property type="entry name" value="HisK_dim/P_dom"/>
</dbReference>
<dbReference type="Pfam" id="PF13188">
    <property type="entry name" value="PAS_8"/>
    <property type="match status" value="1"/>
</dbReference>
<dbReference type="SUPFAM" id="SSF47384">
    <property type="entry name" value="Homodimeric domain of signal transducing histidine kinase"/>
    <property type="match status" value="1"/>
</dbReference>
<keyword evidence="7 8" id="KW-0472">Membrane</keyword>
<dbReference type="GO" id="GO:0000155">
    <property type="term" value="F:phosphorelay sensor kinase activity"/>
    <property type="evidence" value="ECO:0007669"/>
    <property type="project" value="InterPro"/>
</dbReference>
<dbReference type="FunFam" id="1.10.287.130:FF:000001">
    <property type="entry name" value="Two-component sensor histidine kinase"/>
    <property type="match status" value="1"/>
</dbReference>
<comment type="catalytic activity">
    <reaction evidence="1">
        <text>ATP + protein L-histidine = ADP + protein N-phospho-L-histidine.</text>
        <dbReference type="EC" id="2.7.13.3"/>
    </reaction>
</comment>
<dbReference type="Pfam" id="PF02518">
    <property type="entry name" value="HATPase_c"/>
    <property type="match status" value="1"/>
</dbReference>
<dbReference type="CDD" id="cd00082">
    <property type="entry name" value="HisKA"/>
    <property type="match status" value="1"/>
</dbReference>
<dbReference type="InterPro" id="IPR004358">
    <property type="entry name" value="Sig_transdc_His_kin-like_C"/>
</dbReference>
<evidence type="ECO:0000259" key="9">
    <source>
        <dbReference type="PROSITE" id="PS50109"/>
    </source>
</evidence>
<keyword evidence="8" id="KW-0812">Transmembrane</keyword>
<accession>A0A3P3XLP8</accession>
<evidence type="ECO:0000256" key="8">
    <source>
        <dbReference type="SAM" id="Phobius"/>
    </source>
</evidence>
<dbReference type="Pfam" id="PF00512">
    <property type="entry name" value="HisKA"/>
    <property type="match status" value="1"/>
</dbReference>
<dbReference type="InterPro" id="IPR050351">
    <property type="entry name" value="BphY/WalK/GraS-like"/>
</dbReference>
<evidence type="ECO:0000256" key="7">
    <source>
        <dbReference type="ARBA" id="ARBA00023136"/>
    </source>
</evidence>